<name>A0A4Y8CGG3_9HELO</name>
<accession>A0A4Y8CGG3</accession>
<dbReference type="EMBL" id="PHWZ01000934">
    <property type="protein sequence ID" value="TEY29577.1"/>
    <property type="molecule type" value="Genomic_DNA"/>
</dbReference>
<dbReference type="AlphaFoldDB" id="A0A4Y8CGG3"/>
<comment type="caution">
    <text evidence="1">The sequence shown here is derived from an EMBL/GenBank/DDBJ whole genome shotgun (WGS) entry which is preliminary data.</text>
</comment>
<proteinExistence type="predicted"/>
<reference evidence="1 2" key="1">
    <citation type="submission" date="2017-11" db="EMBL/GenBank/DDBJ databases">
        <title>Comparative genomics of Botrytis spp.</title>
        <authorList>
            <person name="Valero-Jimenez C.A."/>
            <person name="Tapia P."/>
            <person name="Veloso J."/>
            <person name="Silva-Moreno E."/>
            <person name="Staats M."/>
            <person name="Valdes J.H."/>
            <person name="Van Kan J.A.L."/>
        </authorList>
    </citation>
    <scope>NUCLEOTIDE SEQUENCE [LARGE SCALE GENOMIC DNA]</scope>
    <source>
        <strain evidence="1 2">MUCL2830</strain>
    </source>
</reference>
<sequence length="80" mass="9187">MAPTFHISAEDTFNTYTLQNVLKQHNDNNKILKEKEKKTLSGEDYRLLRVDLNSTQFLQPLDAENTKASTSKPLIYGLDM</sequence>
<protein>
    <submittedName>
        <fullName evidence="1">Uncharacterized protein</fullName>
    </submittedName>
</protein>
<gene>
    <name evidence="1" type="ORF">BOTCAL_0938g00030</name>
</gene>
<organism evidence="1 2">
    <name type="scientific">Botryotinia calthae</name>
    <dbReference type="NCBI Taxonomy" id="38488"/>
    <lineage>
        <taxon>Eukaryota</taxon>
        <taxon>Fungi</taxon>
        <taxon>Dikarya</taxon>
        <taxon>Ascomycota</taxon>
        <taxon>Pezizomycotina</taxon>
        <taxon>Leotiomycetes</taxon>
        <taxon>Helotiales</taxon>
        <taxon>Sclerotiniaceae</taxon>
        <taxon>Botryotinia</taxon>
    </lineage>
</organism>
<dbReference type="OrthoDB" id="4485682at2759"/>
<evidence type="ECO:0000313" key="2">
    <source>
        <dbReference type="Proteomes" id="UP000297299"/>
    </source>
</evidence>
<keyword evidence="2" id="KW-1185">Reference proteome</keyword>
<dbReference type="Proteomes" id="UP000297299">
    <property type="component" value="Unassembled WGS sequence"/>
</dbReference>
<evidence type="ECO:0000313" key="1">
    <source>
        <dbReference type="EMBL" id="TEY29577.1"/>
    </source>
</evidence>